<gene>
    <name evidence="1" type="ORF">THAOC_04339</name>
</gene>
<evidence type="ECO:0000313" key="1">
    <source>
        <dbReference type="EMBL" id="EJK74011.1"/>
    </source>
</evidence>
<dbReference type="AlphaFoldDB" id="K0TJB1"/>
<dbReference type="EMBL" id="AGNL01004027">
    <property type="protein sequence ID" value="EJK74011.1"/>
    <property type="molecule type" value="Genomic_DNA"/>
</dbReference>
<keyword evidence="2" id="KW-1185">Reference proteome</keyword>
<name>K0TJB1_THAOC</name>
<organism evidence="1 2">
    <name type="scientific">Thalassiosira oceanica</name>
    <name type="common">Marine diatom</name>
    <dbReference type="NCBI Taxonomy" id="159749"/>
    <lineage>
        <taxon>Eukaryota</taxon>
        <taxon>Sar</taxon>
        <taxon>Stramenopiles</taxon>
        <taxon>Ochrophyta</taxon>
        <taxon>Bacillariophyta</taxon>
        <taxon>Coscinodiscophyceae</taxon>
        <taxon>Thalassiosirophycidae</taxon>
        <taxon>Thalassiosirales</taxon>
        <taxon>Thalassiosiraceae</taxon>
        <taxon>Thalassiosira</taxon>
    </lineage>
</organism>
<protein>
    <submittedName>
        <fullName evidence="1">Uncharacterized protein</fullName>
    </submittedName>
</protein>
<evidence type="ECO:0000313" key="2">
    <source>
        <dbReference type="Proteomes" id="UP000266841"/>
    </source>
</evidence>
<accession>K0TJB1</accession>
<dbReference type="Proteomes" id="UP000266841">
    <property type="component" value="Unassembled WGS sequence"/>
</dbReference>
<proteinExistence type="predicted"/>
<sequence>MASNQKEDAVECISAKRFKKEFSLKFCPDTLKICLVKRKKNRISETEVVASWFGIPDYFQWALEKKDLLIANFPMPIYDDILRQLFILNEEEFLLGKAWNNGRIGGFSRERHWEMIRRVYGLE</sequence>
<reference evidence="1 2" key="1">
    <citation type="journal article" date="2012" name="Genome Biol.">
        <title>Genome and low-iron response of an oceanic diatom adapted to chronic iron limitation.</title>
        <authorList>
            <person name="Lommer M."/>
            <person name="Specht M."/>
            <person name="Roy A.S."/>
            <person name="Kraemer L."/>
            <person name="Andreson R."/>
            <person name="Gutowska M.A."/>
            <person name="Wolf J."/>
            <person name="Bergner S.V."/>
            <person name="Schilhabel M.B."/>
            <person name="Klostermeier U.C."/>
            <person name="Beiko R.G."/>
            <person name="Rosenstiel P."/>
            <person name="Hippler M."/>
            <person name="Laroche J."/>
        </authorList>
    </citation>
    <scope>NUCLEOTIDE SEQUENCE [LARGE SCALE GENOMIC DNA]</scope>
    <source>
        <strain evidence="1 2">CCMP1005</strain>
    </source>
</reference>
<comment type="caution">
    <text evidence="1">The sequence shown here is derived from an EMBL/GenBank/DDBJ whole genome shotgun (WGS) entry which is preliminary data.</text>
</comment>